<dbReference type="EMBL" id="REGN01002272">
    <property type="protein sequence ID" value="RNA29153.1"/>
    <property type="molecule type" value="Genomic_DNA"/>
</dbReference>
<dbReference type="Proteomes" id="UP000276133">
    <property type="component" value="Unassembled WGS sequence"/>
</dbReference>
<gene>
    <name evidence="1" type="ORF">BpHYR1_043139</name>
</gene>
<evidence type="ECO:0000313" key="1">
    <source>
        <dbReference type="EMBL" id="RNA29153.1"/>
    </source>
</evidence>
<evidence type="ECO:0000313" key="2">
    <source>
        <dbReference type="Proteomes" id="UP000276133"/>
    </source>
</evidence>
<organism evidence="1 2">
    <name type="scientific">Brachionus plicatilis</name>
    <name type="common">Marine rotifer</name>
    <name type="synonym">Brachionus muelleri</name>
    <dbReference type="NCBI Taxonomy" id="10195"/>
    <lineage>
        <taxon>Eukaryota</taxon>
        <taxon>Metazoa</taxon>
        <taxon>Spiralia</taxon>
        <taxon>Gnathifera</taxon>
        <taxon>Rotifera</taxon>
        <taxon>Eurotatoria</taxon>
        <taxon>Monogononta</taxon>
        <taxon>Pseudotrocha</taxon>
        <taxon>Ploima</taxon>
        <taxon>Brachionidae</taxon>
        <taxon>Brachionus</taxon>
    </lineage>
</organism>
<sequence length="93" mass="11081">MELLLFFLLGLAYFIQVFVEVNALLYRHNFRMESSARLVEWGGMWKMTKIRTEPLQIEYNFVLIELLIELNCQIIIRSTLEQSDKKNVINKNV</sequence>
<name>A0A3M7S003_BRAPC</name>
<dbReference type="AlphaFoldDB" id="A0A3M7S003"/>
<keyword evidence="2" id="KW-1185">Reference proteome</keyword>
<reference evidence="1 2" key="1">
    <citation type="journal article" date="2018" name="Sci. Rep.">
        <title>Genomic signatures of local adaptation to the degree of environmental predictability in rotifers.</title>
        <authorList>
            <person name="Franch-Gras L."/>
            <person name="Hahn C."/>
            <person name="Garcia-Roger E.M."/>
            <person name="Carmona M.J."/>
            <person name="Serra M."/>
            <person name="Gomez A."/>
        </authorList>
    </citation>
    <scope>NUCLEOTIDE SEQUENCE [LARGE SCALE GENOMIC DNA]</scope>
    <source>
        <strain evidence="1">HYR1</strain>
    </source>
</reference>
<comment type="caution">
    <text evidence="1">The sequence shown here is derived from an EMBL/GenBank/DDBJ whole genome shotgun (WGS) entry which is preliminary data.</text>
</comment>
<proteinExistence type="predicted"/>
<protein>
    <submittedName>
        <fullName evidence="1">Uncharacterized protein</fullName>
    </submittedName>
</protein>
<accession>A0A3M7S003</accession>